<evidence type="ECO:0000256" key="3">
    <source>
        <dbReference type="ARBA" id="ARBA00022723"/>
    </source>
</evidence>
<sequence length="398" mass="44679">MLLQTPCGHNFCLKCFQKWIGQGKCTCAKCRSTIPPKMASQPRINSTLVSVIRMAKLSKSNAAVGPLKVYHFVHNQDRPDKAFTTESAQKAGKANAASGKIFVTVPPDHFGPITAENDPARNQGVLVGECWEDRFECQQWGAHLPHISGTSDPPLLLYLWSLCTAFGVMFFFAPLFDGLVAAYARYREVAVHHETDNYNNRNGGRDLSGNKRTNKKQSFDQNFVNMNEALRVSCKMGYPVRVGSKSFNNMSHKEKRSSYAPEIKGVRYDGVYRIEKCWRKAGKQGFKACRYLFVRCDNEPAPWTSDEHGDLPRPLPSIPELKKATDITERKTHHGTLIKQVAESEENADLDFSDCETGKKTEKADPYNDPQKPKRGRKRRKVGQGLSIKPPPGAIIRC</sequence>
<name>A0A6A2WNN7_HIBSY</name>
<dbReference type="InterPro" id="IPR015947">
    <property type="entry name" value="PUA-like_sf"/>
</dbReference>
<dbReference type="GO" id="GO:0016567">
    <property type="term" value="P:protein ubiquitination"/>
    <property type="evidence" value="ECO:0007669"/>
    <property type="project" value="TreeGrafter"/>
</dbReference>
<gene>
    <name evidence="12" type="ORF">F3Y22_tig00113719pilonHSYRG00010</name>
</gene>
<dbReference type="EMBL" id="VEPZ02001716">
    <property type="protein sequence ID" value="KAE8662083.1"/>
    <property type="molecule type" value="Genomic_DNA"/>
</dbReference>
<keyword evidence="2" id="KW-0808">Transferase</keyword>
<organism evidence="12 13">
    <name type="scientific">Hibiscus syriacus</name>
    <name type="common">Rose of Sharon</name>
    <dbReference type="NCBI Taxonomy" id="106335"/>
    <lineage>
        <taxon>Eukaryota</taxon>
        <taxon>Viridiplantae</taxon>
        <taxon>Streptophyta</taxon>
        <taxon>Embryophyta</taxon>
        <taxon>Tracheophyta</taxon>
        <taxon>Spermatophyta</taxon>
        <taxon>Magnoliopsida</taxon>
        <taxon>eudicotyledons</taxon>
        <taxon>Gunneridae</taxon>
        <taxon>Pentapetalae</taxon>
        <taxon>rosids</taxon>
        <taxon>malvids</taxon>
        <taxon>Malvales</taxon>
        <taxon>Malvaceae</taxon>
        <taxon>Malvoideae</taxon>
        <taxon>Hibiscus</taxon>
    </lineage>
</organism>
<dbReference type="SUPFAM" id="SSF88697">
    <property type="entry name" value="PUA domain-like"/>
    <property type="match status" value="1"/>
</dbReference>
<dbReference type="PANTHER" id="PTHR14140">
    <property type="entry name" value="E3 UBIQUITIN-PROTEIN LIGASE UHRF-RELATED"/>
    <property type="match status" value="1"/>
</dbReference>
<dbReference type="SMART" id="SM00466">
    <property type="entry name" value="SRA"/>
    <property type="match status" value="1"/>
</dbReference>
<dbReference type="GO" id="GO:0044027">
    <property type="term" value="P:negative regulation of gene expression via chromosomal CpG island methylation"/>
    <property type="evidence" value="ECO:0007669"/>
    <property type="project" value="TreeGrafter"/>
</dbReference>
<dbReference type="Pfam" id="PF00097">
    <property type="entry name" value="zf-C3HC4"/>
    <property type="match status" value="1"/>
</dbReference>
<evidence type="ECO:0000256" key="1">
    <source>
        <dbReference type="ARBA" id="ARBA00004906"/>
    </source>
</evidence>
<dbReference type="InterPro" id="IPR036987">
    <property type="entry name" value="SRA-YDG_sf"/>
</dbReference>
<dbReference type="PROSITE" id="PS51015">
    <property type="entry name" value="YDG"/>
    <property type="match status" value="1"/>
</dbReference>
<feature type="compositionally biased region" description="Basic and acidic residues" evidence="10">
    <location>
        <begin position="356"/>
        <end position="366"/>
    </location>
</feature>
<evidence type="ECO:0000259" key="11">
    <source>
        <dbReference type="PROSITE" id="PS51015"/>
    </source>
</evidence>
<reference evidence="12" key="1">
    <citation type="submission" date="2019-09" db="EMBL/GenBank/DDBJ databases">
        <title>Draft genome information of white flower Hibiscus syriacus.</title>
        <authorList>
            <person name="Kim Y.-M."/>
        </authorList>
    </citation>
    <scope>NUCLEOTIDE SEQUENCE [LARGE SCALE GENOMIC DNA]</scope>
    <source>
        <strain evidence="12">YM2019G1</strain>
    </source>
</reference>
<evidence type="ECO:0000256" key="5">
    <source>
        <dbReference type="ARBA" id="ARBA00022786"/>
    </source>
</evidence>
<feature type="compositionally biased region" description="Pro residues" evidence="10">
    <location>
        <begin position="389"/>
        <end position="398"/>
    </location>
</feature>
<feature type="domain" description="YDG" evidence="11">
    <location>
        <begin position="120"/>
        <end position="295"/>
    </location>
</feature>
<comment type="caution">
    <text evidence="12">The sequence shown here is derived from an EMBL/GenBank/DDBJ whole genome shotgun (WGS) entry which is preliminary data.</text>
</comment>
<evidence type="ECO:0000256" key="2">
    <source>
        <dbReference type="ARBA" id="ARBA00022679"/>
    </source>
</evidence>
<keyword evidence="13" id="KW-1185">Reference proteome</keyword>
<dbReference type="GO" id="GO:0005634">
    <property type="term" value="C:nucleus"/>
    <property type="evidence" value="ECO:0007669"/>
    <property type="project" value="UniProtKB-SubCell"/>
</dbReference>
<evidence type="ECO:0000256" key="4">
    <source>
        <dbReference type="ARBA" id="ARBA00022771"/>
    </source>
</evidence>
<protein>
    <submittedName>
        <fullName evidence="12">E3 ubiquitin-protein ligase ORTHRUS 1</fullName>
    </submittedName>
</protein>
<dbReference type="SUPFAM" id="SSF57850">
    <property type="entry name" value="RING/U-box"/>
    <property type="match status" value="1"/>
</dbReference>
<dbReference type="Gene3D" id="3.30.40.10">
    <property type="entry name" value="Zinc/RING finger domain, C3HC4 (zinc finger)"/>
    <property type="match status" value="1"/>
</dbReference>
<dbReference type="InterPro" id="IPR013083">
    <property type="entry name" value="Znf_RING/FYVE/PHD"/>
</dbReference>
<dbReference type="AlphaFoldDB" id="A0A6A2WNN7"/>
<accession>A0A6A2WNN7</accession>
<keyword evidence="7" id="KW-0156">Chromatin regulator</keyword>
<comment type="subcellular location">
    <subcellularLocation>
        <location evidence="9">Nucleus</location>
    </subcellularLocation>
</comment>
<keyword evidence="4" id="KW-0863">Zinc-finger</keyword>
<dbReference type="InterPro" id="IPR018957">
    <property type="entry name" value="Znf_C3HC4_RING-type"/>
</dbReference>
<keyword evidence="8 9" id="KW-0539">Nucleus</keyword>
<evidence type="ECO:0000256" key="9">
    <source>
        <dbReference type="PROSITE-ProRule" id="PRU00358"/>
    </source>
</evidence>
<evidence type="ECO:0000256" key="7">
    <source>
        <dbReference type="ARBA" id="ARBA00022853"/>
    </source>
</evidence>
<dbReference type="PANTHER" id="PTHR14140:SF46">
    <property type="entry name" value="E3 UBIQUITIN-PROTEIN LIGASE ORTHRUS 1-RELATED"/>
    <property type="match status" value="1"/>
</dbReference>
<dbReference type="Gene3D" id="2.30.280.10">
    <property type="entry name" value="SRA-YDG"/>
    <property type="match status" value="1"/>
</dbReference>
<dbReference type="InterPro" id="IPR045134">
    <property type="entry name" value="UHRF1/2-like"/>
</dbReference>
<keyword evidence="5" id="KW-0833">Ubl conjugation pathway</keyword>
<feature type="compositionally biased region" description="Acidic residues" evidence="10">
    <location>
        <begin position="343"/>
        <end position="354"/>
    </location>
</feature>
<comment type="pathway">
    <text evidence="1">Protein modification; protein ubiquitination.</text>
</comment>
<evidence type="ECO:0000256" key="10">
    <source>
        <dbReference type="SAM" id="MobiDB-lite"/>
    </source>
</evidence>
<evidence type="ECO:0000256" key="6">
    <source>
        <dbReference type="ARBA" id="ARBA00022833"/>
    </source>
</evidence>
<dbReference type="Proteomes" id="UP000436088">
    <property type="component" value="Unassembled WGS sequence"/>
</dbReference>
<feature type="compositionally biased region" description="Basic residues" evidence="10">
    <location>
        <begin position="373"/>
        <end position="382"/>
    </location>
</feature>
<evidence type="ECO:0000313" key="13">
    <source>
        <dbReference type="Proteomes" id="UP000436088"/>
    </source>
</evidence>
<proteinExistence type="predicted"/>
<evidence type="ECO:0000256" key="8">
    <source>
        <dbReference type="ARBA" id="ARBA00023242"/>
    </source>
</evidence>
<dbReference type="Pfam" id="PF02182">
    <property type="entry name" value="SAD_SRA"/>
    <property type="match status" value="1"/>
</dbReference>
<keyword evidence="3" id="KW-0479">Metal-binding</keyword>
<evidence type="ECO:0000313" key="12">
    <source>
        <dbReference type="EMBL" id="KAE8662083.1"/>
    </source>
</evidence>
<dbReference type="GO" id="GO:0061630">
    <property type="term" value="F:ubiquitin protein ligase activity"/>
    <property type="evidence" value="ECO:0007669"/>
    <property type="project" value="TreeGrafter"/>
</dbReference>
<dbReference type="GO" id="GO:0008270">
    <property type="term" value="F:zinc ion binding"/>
    <property type="evidence" value="ECO:0007669"/>
    <property type="project" value="UniProtKB-KW"/>
</dbReference>
<keyword evidence="6" id="KW-0862">Zinc</keyword>
<feature type="region of interest" description="Disordered" evidence="10">
    <location>
        <begin position="341"/>
        <end position="398"/>
    </location>
</feature>
<dbReference type="InterPro" id="IPR003105">
    <property type="entry name" value="SRA_YDG"/>
</dbReference>